<keyword evidence="4 5" id="KW-0472">Membrane</keyword>
<evidence type="ECO:0000256" key="3">
    <source>
        <dbReference type="ARBA" id="ARBA00022989"/>
    </source>
</evidence>
<dbReference type="GO" id="GO:0003677">
    <property type="term" value="F:DNA binding"/>
    <property type="evidence" value="ECO:0007669"/>
    <property type="project" value="InterPro"/>
</dbReference>
<feature type="domain" description="HTH cro/C1-type" evidence="6">
    <location>
        <begin position="14"/>
        <end position="68"/>
    </location>
</feature>
<dbReference type="SUPFAM" id="SSF47413">
    <property type="entry name" value="lambda repressor-like DNA-binding domains"/>
    <property type="match status" value="1"/>
</dbReference>
<reference evidence="7 8" key="1">
    <citation type="submission" date="2018-06" db="EMBL/GenBank/DDBJ databases">
        <authorList>
            <consortium name="Pathogen Informatics"/>
            <person name="Doyle S."/>
        </authorList>
    </citation>
    <scope>NUCLEOTIDE SEQUENCE [LARGE SCALE GENOMIC DNA]</scope>
    <source>
        <strain evidence="8">ATCC 11859 / DSM 33 / NCIB 8841 / NCTC 4822</strain>
    </source>
</reference>
<keyword evidence="8" id="KW-1185">Reference proteome</keyword>
<dbReference type="CDD" id="cd00093">
    <property type="entry name" value="HTH_XRE"/>
    <property type="match status" value="1"/>
</dbReference>
<evidence type="ECO:0000313" key="7">
    <source>
        <dbReference type="EMBL" id="SUJ05606.1"/>
    </source>
</evidence>
<dbReference type="Pfam" id="PF06803">
    <property type="entry name" value="DUF1232"/>
    <property type="match status" value="1"/>
</dbReference>
<dbReference type="Pfam" id="PF13443">
    <property type="entry name" value="HTH_26"/>
    <property type="match status" value="1"/>
</dbReference>
<dbReference type="InterPro" id="IPR010652">
    <property type="entry name" value="DUF1232"/>
</dbReference>
<dbReference type="OrthoDB" id="9793277at2"/>
<accession>A0A380BR30</accession>
<comment type="subcellular location">
    <subcellularLocation>
        <location evidence="1">Endomembrane system</location>
        <topology evidence="1">Multi-pass membrane protein</topology>
    </subcellularLocation>
</comment>
<evidence type="ECO:0000256" key="5">
    <source>
        <dbReference type="SAM" id="Phobius"/>
    </source>
</evidence>
<proteinExistence type="predicted"/>
<name>A0A380BR30_SPOPA</name>
<keyword evidence="2 5" id="KW-0812">Transmembrane</keyword>
<evidence type="ECO:0000256" key="4">
    <source>
        <dbReference type="ARBA" id="ARBA00023136"/>
    </source>
</evidence>
<evidence type="ECO:0000313" key="8">
    <source>
        <dbReference type="Proteomes" id="UP000254519"/>
    </source>
</evidence>
<dbReference type="RefSeq" id="WP_115361271.1">
    <property type="nucleotide sequence ID" value="NZ_CP038012.1"/>
</dbReference>
<dbReference type="PROSITE" id="PS50943">
    <property type="entry name" value="HTH_CROC1"/>
    <property type="match status" value="1"/>
</dbReference>
<gene>
    <name evidence="7" type="ORF">NCTC4822_01687</name>
</gene>
<dbReference type="GO" id="GO:0012505">
    <property type="term" value="C:endomembrane system"/>
    <property type="evidence" value="ECO:0007669"/>
    <property type="project" value="UniProtKB-SubCell"/>
</dbReference>
<organism evidence="7 8">
    <name type="scientific">Sporosarcina pasteurii</name>
    <name type="common">Bacillus pasteurii</name>
    <dbReference type="NCBI Taxonomy" id="1474"/>
    <lineage>
        <taxon>Bacteria</taxon>
        <taxon>Bacillati</taxon>
        <taxon>Bacillota</taxon>
        <taxon>Bacilli</taxon>
        <taxon>Bacillales</taxon>
        <taxon>Caryophanaceae</taxon>
        <taxon>Sporosarcina</taxon>
    </lineage>
</organism>
<dbReference type="EMBL" id="UGYZ01000002">
    <property type="protein sequence ID" value="SUJ05606.1"/>
    <property type="molecule type" value="Genomic_DNA"/>
</dbReference>
<dbReference type="Proteomes" id="UP000254519">
    <property type="component" value="Unassembled WGS sequence"/>
</dbReference>
<protein>
    <submittedName>
        <fullName evidence="7">Conjugal transfer protein TrbA</fullName>
    </submittedName>
</protein>
<dbReference type="InterPro" id="IPR001387">
    <property type="entry name" value="Cro/C1-type_HTH"/>
</dbReference>
<dbReference type="AlphaFoldDB" id="A0A380BR30"/>
<dbReference type="InterPro" id="IPR010982">
    <property type="entry name" value="Lambda_DNA-bd_dom_sf"/>
</dbReference>
<evidence type="ECO:0000256" key="2">
    <source>
        <dbReference type="ARBA" id="ARBA00022692"/>
    </source>
</evidence>
<feature type="transmembrane region" description="Helical" evidence="5">
    <location>
        <begin position="171"/>
        <end position="188"/>
    </location>
</feature>
<dbReference type="Gene3D" id="1.10.260.40">
    <property type="entry name" value="lambda repressor-like DNA-binding domains"/>
    <property type="match status" value="1"/>
</dbReference>
<dbReference type="SMART" id="SM00530">
    <property type="entry name" value="HTH_XRE"/>
    <property type="match status" value="1"/>
</dbReference>
<keyword evidence="3 5" id="KW-1133">Transmembrane helix</keyword>
<sequence length="216" mass="24470">MTSKGERKNFGVLLKKLLEERSMSMRKLSELTEIDTATISRIINGKRKANLQHLKKIADSLDVPISELIKGSSQSIEQAKSAIHENIDDLIDMLQSSLINSNTYEDGFSIDQVGKALKNYEQFSQTEEGKHLILNRFHEKLKNLDSIGPFIDQLTELHEIYLKKEAQPSKLLLIGSALIYFIMPVDVIPDYIFPIGYLDDAIAVKLVAKQLLQKKN</sequence>
<evidence type="ECO:0000259" key="6">
    <source>
        <dbReference type="PROSITE" id="PS50943"/>
    </source>
</evidence>
<evidence type="ECO:0000256" key="1">
    <source>
        <dbReference type="ARBA" id="ARBA00004127"/>
    </source>
</evidence>